<keyword evidence="5" id="KW-0808">Transferase</keyword>
<name>A0AAX4KU46_9TREE</name>
<evidence type="ECO:0000256" key="8">
    <source>
        <dbReference type="ARBA" id="ARBA00023242"/>
    </source>
</evidence>
<dbReference type="InterPro" id="IPR046341">
    <property type="entry name" value="SET_dom_sf"/>
</dbReference>
<dbReference type="Proteomes" id="UP001358614">
    <property type="component" value="Chromosome 2"/>
</dbReference>
<feature type="compositionally biased region" description="Polar residues" evidence="10">
    <location>
        <begin position="970"/>
        <end position="995"/>
    </location>
</feature>
<feature type="compositionally biased region" description="Polar residues" evidence="10">
    <location>
        <begin position="1103"/>
        <end position="1112"/>
    </location>
</feature>
<dbReference type="RefSeq" id="XP_066087334.1">
    <property type="nucleotide sequence ID" value="XM_066231237.1"/>
</dbReference>
<keyword evidence="7" id="KW-0156">Chromatin regulator</keyword>
<feature type="compositionally biased region" description="Low complexity" evidence="10">
    <location>
        <begin position="1249"/>
        <end position="1258"/>
    </location>
</feature>
<feature type="region of interest" description="Disordered" evidence="10">
    <location>
        <begin position="1234"/>
        <end position="1369"/>
    </location>
</feature>
<dbReference type="PANTHER" id="PTHR12977">
    <property type="entry name" value="SUPPRESSOR OF VARIEGATION 4-20-RELATED"/>
    <property type="match status" value="1"/>
</dbReference>
<feature type="compositionally biased region" description="Polar residues" evidence="10">
    <location>
        <begin position="38"/>
        <end position="51"/>
    </location>
</feature>
<evidence type="ECO:0000256" key="7">
    <source>
        <dbReference type="ARBA" id="ARBA00022853"/>
    </source>
</evidence>
<feature type="compositionally biased region" description="Basic residues" evidence="10">
    <location>
        <begin position="1021"/>
        <end position="1042"/>
    </location>
</feature>
<dbReference type="GeneID" id="91106291"/>
<feature type="region of interest" description="Disordered" evidence="10">
    <location>
        <begin position="1102"/>
        <end position="1190"/>
    </location>
</feature>
<feature type="compositionally biased region" description="Basic and acidic residues" evidence="10">
    <location>
        <begin position="410"/>
        <end position="427"/>
    </location>
</feature>
<proteinExistence type="predicted"/>
<accession>A0AAX4KU46</accession>
<keyword evidence="6" id="KW-0949">S-adenosyl-L-methionine</keyword>
<feature type="region of interest" description="Disordered" evidence="10">
    <location>
        <begin position="241"/>
        <end position="300"/>
    </location>
</feature>
<keyword evidence="9" id="KW-0175">Coiled coil</keyword>
<evidence type="ECO:0000256" key="5">
    <source>
        <dbReference type="ARBA" id="ARBA00022679"/>
    </source>
</evidence>
<feature type="compositionally biased region" description="Polar residues" evidence="10">
    <location>
        <begin position="936"/>
        <end position="957"/>
    </location>
</feature>
<dbReference type="GO" id="GO:0005634">
    <property type="term" value="C:nucleus"/>
    <property type="evidence" value="ECO:0007669"/>
    <property type="project" value="UniProtKB-SubCell"/>
</dbReference>
<sequence>MSQPLRTEEEGEEEQEQVRETDRPPFSISISIRPKLTVNGNGQISRSNSVQTKEKEKEKEKERVVIDKDLLPHPAEDLSADDDLLSWILVDQLGCMPNTKLGVHPQQVKFVGPTFKTEEVLNIIRETVTKGNIQGAMQRLQEFHLIKSHLESKMTDYQRERFVSHLRRYLLPLLPTSRLEIHLTSRYSFITGHTELAVFATRPLTPGLVMQELQGSVVPLPDQWREEMEIGEDFAVAVEAAGEETDSDAGGGSDEEDDDVSLHSSATTARKDKSKSKEVDNNNNSNGNTTRKGQRRSDRTKRRDFSIVWSGLKRCYQLFLGPARFLNHDCNPNVELLRQGKHVTFRVLKPIRIGDELTTFYGENYFGRNNIECLCLTCEQKGVGGFTPVSSIPSGQNSRSNSRDSSAGPSRRDTSADMRESIAREIKNVGPSSLRNVVNGNKDDELDDLQSATTVEPSLVGDDTEEASLSVSFKDDNGEDSASAPISITATPTKRNALKITIPPSPTTESVASEPDSPLDPPARRERIIRKVVQNIKPWSFLQRPKKFKKDEPSENDEESTEVTDDLPDDFPRCATCAKPLAEQIWFNGRYFEHCARCVRHAFIFELPWPSHRPQDVREYPPAHLLPSRYIPPKISTIPLPTLSKQPKYVKPIEVPVSPANETKLMRQARKLRDQIAAEDFFVESLREAAWSAQESKEAAAEAREAALQAQKEAKEEARRLRLEEKKQRDAKNIKGTGVWSRYAYLTEEDIRKKEAEKNQVLSGTRRGGRFRAKEDEEEMKKLAEEKAREERRENLAEMGIEPGSPERSGNHRSNNQQQEVEEEEGEGEGEGDVSIASSSGTSTELVVDPRALVRGQRQIPHKITLFTRKDKDKERVTVNEDEDDEMEVATSPVLSVIPPPKPTVRNAVPSSSKPRPVSASTSTVYRPIAPKIPTLPNTASRIVVSSKTTSPGKNTASKVVSSPIPKPSGNSSSSFILKSTPITKYSPSTSSINRSPIIDLTLDSDDSDNSSNASGPESLKRKKGRPLGSGKHQKAAMKKLAKSQSQSQLPMGNARVETPTGQKSPIDFSFGGDEVKSKVRDENRFFPRSLEFQVIQAGYRLTSPSETSPAKATSRDNHAGPSTLYSAHHLPPLPPAGSGFGSSKTSNGSGSTSSIDMAENALDKHPASSSSSSTSPPGASASASASSGEVKMPKLKLNVNCSPTHLGINGWESSPAKNPAFIHPLAAEMNRLKKEEEERLSPKQNDKSISGSSSSSSLKALSYENGKYHHGTHNGSHNGGIYSKEYTDKPPTALAASGVGPVSSSSSTLALNDKKRKRISDISEPSSTSSPSSHQPEKKKRTFFTSSISVGVLKPTPAIPKPKHSIHP</sequence>
<feature type="region of interest" description="Disordered" evidence="10">
    <location>
        <begin position="1"/>
        <end position="60"/>
    </location>
</feature>
<evidence type="ECO:0000256" key="6">
    <source>
        <dbReference type="ARBA" id="ARBA00022691"/>
    </source>
</evidence>
<feature type="domain" description="SET" evidence="11">
    <location>
        <begin position="177"/>
        <end position="362"/>
    </location>
</feature>
<dbReference type="Pfam" id="PF00856">
    <property type="entry name" value="SET"/>
    <property type="match status" value="1"/>
</dbReference>
<protein>
    <recommendedName>
        <fullName evidence="11">SET domain-containing protein</fullName>
    </recommendedName>
</protein>
<gene>
    <name evidence="12" type="ORF">V865_007490</name>
</gene>
<feature type="region of interest" description="Disordered" evidence="10">
    <location>
        <begin position="544"/>
        <end position="568"/>
    </location>
</feature>
<feature type="compositionally biased region" description="Basic and acidic residues" evidence="10">
    <location>
        <begin position="772"/>
        <end position="796"/>
    </location>
</feature>
<keyword evidence="8" id="KW-0539">Nucleus</keyword>
<feature type="compositionally biased region" description="Basic and acidic residues" evidence="10">
    <location>
        <begin position="269"/>
        <end position="280"/>
    </location>
</feature>
<dbReference type="Gene3D" id="1.10.10.1700">
    <property type="entry name" value="Histone-lysine N-methyltransferase"/>
    <property type="match status" value="1"/>
</dbReference>
<keyword evidence="3" id="KW-0158">Chromosome</keyword>
<evidence type="ECO:0000256" key="2">
    <source>
        <dbReference type="ARBA" id="ARBA00004286"/>
    </source>
</evidence>
<dbReference type="GO" id="GO:0042799">
    <property type="term" value="F:histone H4K20 methyltransferase activity"/>
    <property type="evidence" value="ECO:0007669"/>
    <property type="project" value="UniProtKB-ARBA"/>
</dbReference>
<feature type="region of interest" description="Disordered" evidence="10">
    <location>
        <begin position="760"/>
        <end position="853"/>
    </location>
</feature>
<evidence type="ECO:0000256" key="4">
    <source>
        <dbReference type="ARBA" id="ARBA00022603"/>
    </source>
</evidence>
<feature type="region of interest" description="Disordered" evidence="10">
    <location>
        <begin position="872"/>
        <end position="1082"/>
    </location>
</feature>
<keyword evidence="4" id="KW-0489">Methyltransferase</keyword>
<dbReference type="InterPro" id="IPR039977">
    <property type="entry name" value="Suv4-20/Set9"/>
</dbReference>
<feature type="region of interest" description="Disordered" evidence="10">
    <location>
        <begin position="501"/>
        <end position="525"/>
    </location>
</feature>
<dbReference type="InterPro" id="IPR001214">
    <property type="entry name" value="SET_dom"/>
</dbReference>
<dbReference type="SUPFAM" id="SSF82199">
    <property type="entry name" value="SET domain"/>
    <property type="match status" value="1"/>
</dbReference>
<evidence type="ECO:0000256" key="10">
    <source>
        <dbReference type="SAM" id="MobiDB-lite"/>
    </source>
</evidence>
<dbReference type="KEGG" id="ker:91106291"/>
<reference evidence="12 13" key="1">
    <citation type="submission" date="2024-01" db="EMBL/GenBank/DDBJ databases">
        <title>Comparative genomics of Cryptococcus and Kwoniella reveals pathogenesis evolution and contrasting modes of karyotype evolution via chromosome fusion or intercentromeric recombination.</title>
        <authorList>
            <person name="Coelho M.A."/>
            <person name="David-Palma M."/>
            <person name="Shea T."/>
            <person name="Bowers K."/>
            <person name="McGinley-Smith S."/>
            <person name="Mohammad A.W."/>
            <person name="Gnirke A."/>
            <person name="Yurkov A.M."/>
            <person name="Nowrousian M."/>
            <person name="Sun S."/>
            <person name="Cuomo C.A."/>
            <person name="Heitman J."/>
        </authorList>
    </citation>
    <scope>NUCLEOTIDE SEQUENCE [LARGE SCALE GENOMIC DNA]</scope>
    <source>
        <strain evidence="12 13">PYCC6329</strain>
    </source>
</reference>
<keyword evidence="13" id="KW-1185">Reference proteome</keyword>
<evidence type="ECO:0000259" key="11">
    <source>
        <dbReference type="PROSITE" id="PS50280"/>
    </source>
</evidence>
<organism evidence="12 13">
    <name type="scientific">Kwoniella europaea PYCC6329</name>
    <dbReference type="NCBI Taxonomy" id="1423913"/>
    <lineage>
        <taxon>Eukaryota</taxon>
        <taxon>Fungi</taxon>
        <taxon>Dikarya</taxon>
        <taxon>Basidiomycota</taxon>
        <taxon>Agaricomycotina</taxon>
        <taxon>Tremellomycetes</taxon>
        <taxon>Tremellales</taxon>
        <taxon>Cryptococcaceae</taxon>
        <taxon>Kwoniella</taxon>
    </lineage>
</organism>
<feature type="compositionally biased region" description="Polar residues" evidence="10">
    <location>
        <begin position="909"/>
        <end position="925"/>
    </location>
</feature>
<evidence type="ECO:0000313" key="12">
    <source>
        <dbReference type="EMBL" id="WWD09367.1"/>
    </source>
</evidence>
<feature type="compositionally biased region" description="Polar residues" evidence="10">
    <location>
        <begin position="430"/>
        <end position="439"/>
    </location>
</feature>
<dbReference type="EMBL" id="CP144090">
    <property type="protein sequence ID" value="WWD09367.1"/>
    <property type="molecule type" value="Genomic_DNA"/>
</dbReference>
<dbReference type="PANTHER" id="PTHR12977:SF4">
    <property type="entry name" value="HISTONE-LYSINE N-METHYLTRANSFERASE KMT5B"/>
    <property type="match status" value="1"/>
</dbReference>
<feature type="compositionally biased region" description="Low complexity" evidence="10">
    <location>
        <begin position="1168"/>
        <end position="1188"/>
    </location>
</feature>
<dbReference type="InterPro" id="IPR041938">
    <property type="entry name" value="Hist-Lys_N-MTase_N"/>
</dbReference>
<comment type="subcellular location">
    <subcellularLocation>
        <location evidence="2">Chromosome</location>
    </subcellularLocation>
    <subcellularLocation>
        <location evidence="1">Nucleus</location>
    </subcellularLocation>
</comment>
<feature type="compositionally biased region" description="Low complexity" evidence="10">
    <location>
        <begin position="1142"/>
        <end position="1155"/>
    </location>
</feature>
<dbReference type="GO" id="GO:0032259">
    <property type="term" value="P:methylation"/>
    <property type="evidence" value="ECO:0007669"/>
    <property type="project" value="UniProtKB-KW"/>
</dbReference>
<feature type="compositionally biased region" description="Low complexity" evidence="10">
    <location>
        <begin position="1323"/>
        <end position="1334"/>
    </location>
</feature>
<feature type="compositionally biased region" description="Acidic residues" evidence="10">
    <location>
        <begin position="554"/>
        <end position="568"/>
    </location>
</feature>
<evidence type="ECO:0000313" key="13">
    <source>
        <dbReference type="Proteomes" id="UP001358614"/>
    </source>
</evidence>
<feature type="compositionally biased region" description="Basic and acidic residues" evidence="10">
    <location>
        <begin position="1234"/>
        <end position="1247"/>
    </location>
</feature>
<feature type="region of interest" description="Disordered" evidence="10">
    <location>
        <begin position="389"/>
        <end position="447"/>
    </location>
</feature>
<feature type="compositionally biased region" description="Acidic residues" evidence="10">
    <location>
        <begin position="820"/>
        <end position="832"/>
    </location>
</feature>
<dbReference type="Gene3D" id="2.170.270.10">
    <property type="entry name" value="SET domain"/>
    <property type="match status" value="1"/>
</dbReference>
<dbReference type="PROSITE" id="PS50280">
    <property type="entry name" value="SET"/>
    <property type="match status" value="1"/>
</dbReference>
<feature type="compositionally biased region" description="Acidic residues" evidence="10">
    <location>
        <begin position="241"/>
        <end position="259"/>
    </location>
</feature>
<dbReference type="SMART" id="SM00317">
    <property type="entry name" value="SET"/>
    <property type="match status" value="1"/>
</dbReference>
<feature type="compositionally biased region" description="Polar residues" evidence="10">
    <location>
        <begin position="836"/>
        <end position="845"/>
    </location>
</feature>
<evidence type="ECO:0000256" key="3">
    <source>
        <dbReference type="ARBA" id="ARBA00022454"/>
    </source>
</evidence>
<evidence type="ECO:0000256" key="1">
    <source>
        <dbReference type="ARBA" id="ARBA00004123"/>
    </source>
</evidence>
<feature type="coiled-coil region" evidence="9">
    <location>
        <begin position="693"/>
        <end position="731"/>
    </location>
</feature>
<feature type="compositionally biased region" description="Polar residues" evidence="10">
    <location>
        <begin position="389"/>
        <end position="408"/>
    </location>
</feature>
<evidence type="ECO:0000256" key="9">
    <source>
        <dbReference type="SAM" id="Coils"/>
    </source>
</evidence>
<dbReference type="GO" id="GO:0005694">
    <property type="term" value="C:chromosome"/>
    <property type="evidence" value="ECO:0007669"/>
    <property type="project" value="UniProtKB-SubCell"/>
</dbReference>
<feature type="compositionally biased region" description="Low complexity" evidence="10">
    <location>
        <begin position="1298"/>
        <end position="1308"/>
    </location>
</feature>